<dbReference type="Proteomes" id="UP001480595">
    <property type="component" value="Unassembled WGS sequence"/>
</dbReference>
<proteinExistence type="predicted"/>
<name>A0ABR1W9W8_9PEZI</name>
<evidence type="ECO:0000259" key="1">
    <source>
        <dbReference type="Pfam" id="PF23155"/>
    </source>
</evidence>
<organism evidence="2 3">
    <name type="scientific">Apiospora phragmitis</name>
    <dbReference type="NCBI Taxonomy" id="2905665"/>
    <lineage>
        <taxon>Eukaryota</taxon>
        <taxon>Fungi</taxon>
        <taxon>Dikarya</taxon>
        <taxon>Ascomycota</taxon>
        <taxon>Pezizomycotina</taxon>
        <taxon>Sordariomycetes</taxon>
        <taxon>Xylariomycetidae</taxon>
        <taxon>Amphisphaeriales</taxon>
        <taxon>Apiosporaceae</taxon>
        <taxon>Apiospora</taxon>
    </lineage>
</organism>
<feature type="domain" description="DUF7053" evidence="1">
    <location>
        <begin position="13"/>
        <end position="160"/>
    </location>
</feature>
<accession>A0ABR1W9W8</accession>
<evidence type="ECO:0000313" key="2">
    <source>
        <dbReference type="EMBL" id="KAK8079265.1"/>
    </source>
</evidence>
<dbReference type="PANTHER" id="PTHR38117:SF1">
    <property type="entry name" value="DUF3074 DOMAIN-CONTAINING PROTEIN"/>
    <property type="match status" value="1"/>
</dbReference>
<comment type="caution">
    <text evidence="2">The sequence shown here is derived from an EMBL/GenBank/DDBJ whole genome shotgun (WGS) entry which is preliminary data.</text>
</comment>
<dbReference type="Pfam" id="PF23155">
    <property type="entry name" value="DUF7053"/>
    <property type="match status" value="1"/>
</dbReference>
<keyword evidence="3" id="KW-1185">Reference proteome</keyword>
<dbReference type="InterPro" id="IPR055481">
    <property type="entry name" value="DUF7053"/>
</dbReference>
<evidence type="ECO:0000313" key="3">
    <source>
        <dbReference type="Proteomes" id="UP001480595"/>
    </source>
</evidence>
<gene>
    <name evidence="2" type="ORF">PG994_003072</name>
</gene>
<reference evidence="2 3" key="1">
    <citation type="submission" date="2023-01" db="EMBL/GenBank/DDBJ databases">
        <title>Analysis of 21 Apiospora genomes using comparative genomics revels a genus with tremendous synthesis potential of carbohydrate active enzymes and secondary metabolites.</title>
        <authorList>
            <person name="Sorensen T."/>
        </authorList>
    </citation>
    <scope>NUCLEOTIDE SEQUENCE [LARGE SCALE GENOMIC DNA]</scope>
    <source>
        <strain evidence="2 3">CBS 135458</strain>
    </source>
</reference>
<dbReference type="RefSeq" id="XP_066720336.1">
    <property type="nucleotide sequence ID" value="XM_066854481.1"/>
</dbReference>
<protein>
    <recommendedName>
        <fullName evidence="1">DUF7053 domain-containing protein</fullName>
    </recommendedName>
</protein>
<dbReference type="EMBL" id="JAQQWL010000003">
    <property type="protein sequence ID" value="KAK8079265.1"/>
    <property type="molecule type" value="Genomic_DNA"/>
</dbReference>
<dbReference type="PANTHER" id="PTHR38117">
    <property type="entry name" value="NACHT AND WD40 DOMAIN PROTEIN"/>
    <property type="match status" value="1"/>
</dbReference>
<dbReference type="GeneID" id="92087544"/>
<sequence length="163" mass="17975">MTKVSPRISTSGGLAREAAIEKLRDHTFFIKCDPHLVSFEAKPSPAWDSYDLPKGVRPLSPPQVAVYAVKDNYENPIMGSEINSTYEFVATADGFWVRARSPMGTTMESTFTVRAAGDGSGDLEVVQVCDCRCNKALMSIVKKDLDKNYTLIHETLAQRIGQT</sequence>